<gene>
    <name evidence="1" type="ORF">B296_00003760</name>
</gene>
<proteinExistence type="predicted"/>
<protein>
    <submittedName>
        <fullName evidence="1">Uncharacterized protein</fullName>
    </submittedName>
</protein>
<name>A0A426YZX0_ENSVE</name>
<dbReference type="EMBL" id="AMZH03009229">
    <property type="protein sequence ID" value="RRT57290.1"/>
    <property type="molecule type" value="Genomic_DNA"/>
</dbReference>
<dbReference type="Proteomes" id="UP000287651">
    <property type="component" value="Unassembled WGS sequence"/>
</dbReference>
<reference evidence="1 2" key="1">
    <citation type="journal article" date="2014" name="Agronomy (Basel)">
        <title>A Draft Genome Sequence for Ensete ventricosum, the Drought-Tolerant Tree Against Hunger.</title>
        <authorList>
            <person name="Harrison J."/>
            <person name="Moore K.A."/>
            <person name="Paszkiewicz K."/>
            <person name="Jones T."/>
            <person name="Grant M."/>
            <person name="Ambacheew D."/>
            <person name="Muzemil S."/>
            <person name="Studholme D.J."/>
        </authorList>
    </citation>
    <scope>NUCLEOTIDE SEQUENCE [LARGE SCALE GENOMIC DNA]</scope>
</reference>
<comment type="caution">
    <text evidence="1">The sequence shown here is derived from an EMBL/GenBank/DDBJ whole genome shotgun (WGS) entry which is preliminary data.</text>
</comment>
<evidence type="ECO:0000313" key="2">
    <source>
        <dbReference type="Proteomes" id="UP000287651"/>
    </source>
</evidence>
<sequence>MTSTLIGFTGDSISPLDITTLPVTIREELRSKTMMVPFMVIGEWILFNRQVRVFGPEVGQGHLVPIFIGYLSDPLEPQLEPARFLVIGNHLRRHRLKLDTQGLSILRYL</sequence>
<evidence type="ECO:0000313" key="1">
    <source>
        <dbReference type="EMBL" id="RRT57290.1"/>
    </source>
</evidence>
<organism evidence="1 2">
    <name type="scientific">Ensete ventricosum</name>
    <name type="common">Abyssinian banana</name>
    <name type="synonym">Musa ensete</name>
    <dbReference type="NCBI Taxonomy" id="4639"/>
    <lineage>
        <taxon>Eukaryota</taxon>
        <taxon>Viridiplantae</taxon>
        <taxon>Streptophyta</taxon>
        <taxon>Embryophyta</taxon>
        <taxon>Tracheophyta</taxon>
        <taxon>Spermatophyta</taxon>
        <taxon>Magnoliopsida</taxon>
        <taxon>Liliopsida</taxon>
        <taxon>Zingiberales</taxon>
        <taxon>Musaceae</taxon>
        <taxon>Ensete</taxon>
    </lineage>
</organism>
<accession>A0A426YZX0</accession>
<dbReference type="AlphaFoldDB" id="A0A426YZX0"/>